<dbReference type="EMBL" id="FOUZ01000014">
    <property type="protein sequence ID" value="SFN53033.1"/>
    <property type="molecule type" value="Genomic_DNA"/>
</dbReference>
<dbReference type="AlphaFoldDB" id="A0A1I4ZSJ2"/>
<feature type="domain" description="Phage tail collar" evidence="1">
    <location>
        <begin position="6"/>
        <end position="62"/>
    </location>
</feature>
<evidence type="ECO:0000259" key="1">
    <source>
        <dbReference type="Pfam" id="PF07484"/>
    </source>
</evidence>
<accession>A0A1I4ZSJ2</accession>
<keyword evidence="3" id="KW-1185">Reference proteome</keyword>
<organism evidence="2 3">
    <name type="scientific">Algoriella xinjiangensis</name>
    <dbReference type="NCBI Taxonomy" id="684065"/>
    <lineage>
        <taxon>Bacteria</taxon>
        <taxon>Pseudomonadati</taxon>
        <taxon>Bacteroidota</taxon>
        <taxon>Flavobacteriia</taxon>
        <taxon>Flavobacteriales</taxon>
        <taxon>Weeksellaceae</taxon>
        <taxon>Algoriella</taxon>
    </lineage>
</organism>
<dbReference type="OrthoDB" id="9810174at2"/>
<gene>
    <name evidence="2" type="ORF">SAMN05421738_11441</name>
</gene>
<sequence length="179" mass="19005">MDQYIGEIRMFGGNFAPLGWAFCGGQLLDISQYQALYTLIGTTYGGDGVNKFGLPDLKGRVPIHQGLSGGTNYVLGQTGGAEIVALNTNNIPTHTHAVTKSTGYVQASRSGNSTSPEGKFMAIDPTTERFGNIKGNETTNTMYTSALNVTGGNLPHNNMMPSVALNFIIALEGIFPSRP</sequence>
<dbReference type="SUPFAM" id="SSF88874">
    <property type="entry name" value="Receptor-binding domain of short tail fibre protein gp12"/>
    <property type="match status" value="1"/>
</dbReference>
<proteinExistence type="predicted"/>
<name>A0A1I4ZSJ2_9FLAO</name>
<dbReference type="Proteomes" id="UP000199149">
    <property type="component" value="Unassembled WGS sequence"/>
</dbReference>
<dbReference type="Pfam" id="PF07484">
    <property type="entry name" value="Collar"/>
    <property type="match status" value="1"/>
</dbReference>
<dbReference type="Gene3D" id="3.90.1340.10">
    <property type="entry name" value="Phage tail collar domain"/>
    <property type="match status" value="1"/>
</dbReference>
<dbReference type="STRING" id="684065.SAMN05421738_11441"/>
<evidence type="ECO:0000313" key="3">
    <source>
        <dbReference type="Proteomes" id="UP000199149"/>
    </source>
</evidence>
<dbReference type="InterPro" id="IPR011083">
    <property type="entry name" value="Phage_tail_collar_dom"/>
</dbReference>
<evidence type="ECO:0000313" key="2">
    <source>
        <dbReference type="EMBL" id="SFN53033.1"/>
    </source>
</evidence>
<reference evidence="3" key="1">
    <citation type="submission" date="2016-10" db="EMBL/GenBank/DDBJ databases">
        <authorList>
            <person name="Varghese N."/>
            <person name="Submissions S."/>
        </authorList>
    </citation>
    <scope>NUCLEOTIDE SEQUENCE [LARGE SCALE GENOMIC DNA]</scope>
    <source>
        <strain evidence="3">XJ109</strain>
    </source>
</reference>
<protein>
    <submittedName>
        <fullName evidence="2">Microcystin-dependent protein</fullName>
    </submittedName>
</protein>
<dbReference type="InterPro" id="IPR037053">
    <property type="entry name" value="Phage_tail_collar_dom_sf"/>
</dbReference>
<dbReference type="RefSeq" id="WP_092909271.1">
    <property type="nucleotide sequence ID" value="NZ_FOUZ01000014.1"/>
</dbReference>